<dbReference type="SUPFAM" id="SSF52777">
    <property type="entry name" value="CoA-dependent acyltransferases"/>
    <property type="match status" value="1"/>
</dbReference>
<dbReference type="OrthoDB" id="1862401at2759"/>
<dbReference type="GO" id="GO:0016747">
    <property type="term" value="F:acyltransferase activity, transferring groups other than amino-acyl groups"/>
    <property type="evidence" value="ECO:0007669"/>
    <property type="project" value="UniProtKB-ARBA"/>
</dbReference>
<dbReference type="InterPro" id="IPR051504">
    <property type="entry name" value="Plant_metabolite_acyltrans"/>
</dbReference>
<dbReference type="OMA" id="KSWAHVC"/>
<evidence type="ECO:0000313" key="3">
    <source>
        <dbReference type="EMBL" id="KAF8388336.1"/>
    </source>
</evidence>
<evidence type="ECO:0000313" key="4">
    <source>
        <dbReference type="Proteomes" id="UP000655225"/>
    </source>
</evidence>
<keyword evidence="1" id="KW-0808">Transferase</keyword>
<accession>A0A835D358</accession>
<protein>
    <submittedName>
        <fullName evidence="3">Uncharacterized protein</fullName>
    </submittedName>
</protein>
<keyword evidence="4" id="KW-1185">Reference proteome</keyword>
<keyword evidence="2" id="KW-0012">Acyltransferase</keyword>
<dbReference type="AlphaFoldDB" id="A0A835D358"/>
<organism evidence="3 4">
    <name type="scientific">Tetracentron sinense</name>
    <name type="common">Spur-leaf</name>
    <dbReference type="NCBI Taxonomy" id="13715"/>
    <lineage>
        <taxon>Eukaryota</taxon>
        <taxon>Viridiplantae</taxon>
        <taxon>Streptophyta</taxon>
        <taxon>Embryophyta</taxon>
        <taxon>Tracheophyta</taxon>
        <taxon>Spermatophyta</taxon>
        <taxon>Magnoliopsida</taxon>
        <taxon>Trochodendrales</taxon>
        <taxon>Trochodendraceae</taxon>
        <taxon>Tetracentron</taxon>
    </lineage>
</organism>
<evidence type="ECO:0000256" key="1">
    <source>
        <dbReference type="ARBA" id="ARBA00022679"/>
    </source>
</evidence>
<dbReference type="PANTHER" id="PTHR31625">
    <property type="match status" value="1"/>
</dbReference>
<reference evidence="3 4" key="1">
    <citation type="submission" date="2020-04" db="EMBL/GenBank/DDBJ databases">
        <title>Plant Genome Project.</title>
        <authorList>
            <person name="Zhang R.-G."/>
        </authorList>
    </citation>
    <scope>NUCLEOTIDE SEQUENCE [LARGE SCALE GENOMIC DNA]</scope>
    <source>
        <strain evidence="3">YNK0</strain>
        <tissue evidence="3">Leaf</tissue>
    </source>
</reference>
<dbReference type="Gene3D" id="3.30.559.10">
    <property type="entry name" value="Chloramphenicol acetyltransferase-like domain"/>
    <property type="match status" value="2"/>
</dbReference>
<proteinExistence type="predicted"/>
<dbReference type="Pfam" id="PF02458">
    <property type="entry name" value="Transferase"/>
    <property type="match status" value="1"/>
</dbReference>
<dbReference type="Proteomes" id="UP000655225">
    <property type="component" value="Unassembled WGS sequence"/>
</dbReference>
<sequence length="449" mass="50180">MAPPNTITVLEHCRVALPPDSVTQTSLPLTFFDLRWLRLPPVQTVFFYDYPHSKTHFIDSFLPKLKHSLSLTLQHFYPLAGNLIWPPESENPFILSVTGDSVSFTIAESNTDFYHLSGNHARNVTESHPLVPHLPISDTVASVLALQVTVFSNGGFCIGITMHHGVLDGQSSAMFFKSWASICRSGDSSLSPELVPFYDRSLIKDDPEGLEKVYSRPTESKTEFNNNRRSLVVMDCKAPPNSVRSTFELSRADIERLRKRVLEQTPLLHVSTFVLTCAYTWVCLVRADLKNLRKKRICFVFAVDCRTRLDPPVPITYFGNCISCCMVHAKTCDVKGEDGLGIAVEEFYKVIRGLDNGVLIGMEKEIPADPSEEREAPFGIAWSNRFRVYETDFGCGRPRKVEMISIDKSGAMSLLESRDGSGGVEIGLVLNKQEMEAFASMFVNGLKAL</sequence>
<dbReference type="InterPro" id="IPR023213">
    <property type="entry name" value="CAT-like_dom_sf"/>
</dbReference>
<name>A0A835D358_TETSI</name>
<comment type="caution">
    <text evidence="3">The sequence shown here is derived from an EMBL/GenBank/DDBJ whole genome shotgun (WGS) entry which is preliminary data.</text>
</comment>
<gene>
    <name evidence="3" type="ORF">HHK36_027002</name>
</gene>
<evidence type="ECO:0000256" key="2">
    <source>
        <dbReference type="ARBA" id="ARBA00023315"/>
    </source>
</evidence>
<dbReference type="EMBL" id="JABCRI010000020">
    <property type="protein sequence ID" value="KAF8388336.1"/>
    <property type="molecule type" value="Genomic_DNA"/>
</dbReference>